<dbReference type="EC" id="2.1.1.199" evidence="7"/>
<dbReference type="GO" id="GO:0071424">
    <property type="term" value="F:rRNA (cytosine-N4-)-methyltransferase activity"/>
    <property type="evidence" value="ECO:0007669"/>
    <property type="project" value="UniProtKB-UniRule"/>
</dbReference>
<feature type="binding site" evidence="7">
    <location>
        <position position="110"/>
    </location>
    <ligand>
        <name>S-adenosyl-L-methionine</name>
        <dbReference type="ChEBI" id="CHEBI:59789"/>
    </ligand>
</feature>
<organism evidence="8 9">
    <name type="scientific">Arenicella xantha</name>
    <dbReference type="NCBI Taxonomy" id="644221"/>
    <lineage>
        <taxon>Bacteria</taxon>
        <taxon>Pseudomonadati</taxon>
        <taxon>Pseudomonadota</taxon>
        <taxon>Gammaproteobacteria</taxon>
        <taxon>Arenicellales</taxon>
        <taxon>Arenicellaceae</taxon>
        <taxon>Arenicella</taxon>
    </lineage>
</organism>
<sequence length="320" mass="35656">MEIVEQHIPVLKREALDALNIRSDGVYVDATLGRAGHARAILERLGDNGRLIGFDRDPRAIELASAIFAEEPRVQIIHSDFARMAEKLHAVAQLESVDGVFMDLGVSSPQLDQAERGFSFMRDGALDMRMDTTQGESAAQWLASVDERDLMMVLFDLGEEKFARRIARAIVLERDESAIQTTLHLARIVEEATPKKDKHKHPATRTFQAIRLHVNQELSQVSEALPQAVSLLNEGGRLAVISFHSLEDRIVKRFIRDLSTPNLPPKNIPVTSDMYLTPLKPIGKAIKPTADEVRENPRARSSVLRIAERTAVPYLGGKHA</sequence>
<reference evidence="8 9" key="1">
    <citation type="submission" date="2018-06" db="EMBL/GenBank/DDBJ databases">
        <title>Genomic Encyclopedia of Type Strains, Phase IV (KMG-IV): sequencing the most valuable type-strain genomes for metagenomic binning, comparative biology and taxonomic classification.</title>
        <authorList>
            <person name="Goeker M."/>
        </authorList>
    </citation>
    <scope>NUCLEOTIDE SEQUENCE [LARGE SCALE GENOMIC DNA]</scope>
    <source>
        <strain evidence="8 9">DSM 24032</strain>
    </source>
</reference>
<dbReference type="InterPro" id="IPR023397">
    <property type="entry name" value="SAM-dep_MeTrfase_MraW_recog"/>
</dbReference>
<dbReference type="AlphaFoldDB" id="A0A395JLL2"/>
<protein>
    <recommendedName>
        <fullName evidence="7">Ribosomal RNA small subunit methyltransferase H</fullName>
        <ecNumber evidence="7">2.1.1.199</ecNumber>
    </recommendedName>
    <alternativeName>
        <fullName evidence="7">16S rRNA m(4)C1402 methyltransferase</fullName>
    </alternativeName>
    <alternativeName>
        <fullName evidence="7">rRNA (cytosine-N(4)-)-methyltransferase RsmH</fullName>
    </alternativeName>
</protein>
<dbReference type="PANTHER" id="PTHR11265">
    <property type="entry name" value="S-ADENOSYL-METHYLTRANSFERASE MRAW"/>
    <property type="match status" value="1"/>
</dbReference>
<comment type="similarity">
    <text evidence="1 7">Belongs to the methyltransferase superfamily. RsmH family.</text>
</comment>
<feature type="binding site" evidence="7">
    <location>
        <position position="55"/>
    </location>
    <ligand>
        <name>S-adenosyl-L-methionine</name>
        <dbReference type="ChEBI" id="CHEBI:59789"/>
    </ligand>
</feature>
<comment type="function">
    <text evidence="7">Specifically methylates the N4 position of cytidine in position 1402 (C1402) of 16S rRNA.</text>
</comment>
<dbReference type="HAMAP" id="MF_01007">
    <property type="entry name" value="16SrRNA_methyltr_H"/>
    <property type="match status" value="1"/>
</dbReference>
<dbReference type="FunCoup" id="A0A395JLL2">
    <property type="interactions" value="601"/>
</dbReference>
<dbReference type="InterPro" id="IPR002903">
    <property type="entry name" value="RsmH"/>
</dbReference>
<dbReference type="GO" id="GO:0070475">
    <property type="term" value="P:rRNA base methylation"/>
    <property type="evidence" value="ECO:0007669"/>
    <property type="project" value="UniProtKB-UniRule"/>
</dbReference>
<dbReference type="InterPro" id="IPR029063">
    <property type="entry name" value="SAM-dependent_MTases_sf"/>
</dbReference>
<keyword evidence="3 7" id="KW-0698">rRNA processing</keyword>
<keyword evidence="6 7" id="KW-0949">S-adenosyl-L-methionine</keyword>
<dbReference type="SUPFAM" id="SSF53335">
    <property type="entry name" value="S-adenosyl-L-methionine-dependent methyltransferases"/>
    <property type="match status" value="1"/>
</dbReference>
<evidence type="ECO:0000313" key="9">
    <source>
        <dbReference type="Proteomes" id="UP000253083"/>
    </source>
</evidence>
<dbReference type="OrthoDB" id="9806637at2"/>
<keyword evidence="5 7" id="KW-0808">Transferase</keyword>
<dbReference type="RefSeq" id="WP_113954847.1">
    <property type="nucleotide sequence ID" value="NZ_QNRT01000003.1"/>
</dbReference>
<feature type="binding site" evidence="7">
    <location>
        <position position="103"/>
    </location>
    <ligand>
        <name>S-adenosyl-L-methionine</name>
        <dbReference type="ChEBI" id="CHEBI:59789"/>
    </ligand>
</feature>
<dbReference type="SUPFAM" id="SSF81799">
    <property type="entry name" value="Putative methyltransferase TM0872, insert domain"/>
    <property type="match status" value="1"/>
</dbReference>
<keyword evidence="9" id="KW-1185">Reference proteome</keyword>
<evidence type="ECO:0000256" key="7">
    <source>
        <dbReference type="HAMAP-Rule" id="MF_01007"/>
    </source>
</evidence>
<gene>
    <name evidence="7" type="primary">rsmH</name>
    <name evidence="8" type="ORF">DFR28_103290</name>
</gene>
<dbReference type="Gene3D" id="1.10.150.170">
    <property type="entry name" value="Putative methyltransferase TM0872, insert domain"/>
    <property type="match status" value="1"/>
</dbReference>
<dbReference type="FunFam" id="1.10.150.170:FF:000001">
    <property type="entry name" value="Ribosomal RNA small subunit methyltransferase H"/>
    <property type="match status" value="1"/>
</dbReference>
<evidence type="ECO:0000256" key="6">
    <source>
        <dbReference type="ARBA" id="ARBA00022691"/>
    </source>
</evidence>
<keyword evidence="4 7" id="KW-0489">Methyltransferase</keyword>
<evidence type="ECO:0000313" key="8">
    <source>
        <dbReference type="EMBL" id="RBP49858.1"/>
    </source>
</evidence>
<dbReference type="NCBIfam" id="TIGR00006">
    <property type="entry name" value="16S rRNA (cytosine(1402)-N(4))-methyltransferase RsmH"/>
    <property type="match status" value="1"/>
</dbReference>
<dbReference type="Gene3D" id="3.40.50.150">
    <property type="entry name" value="Vaccinia Virus protein VP39"/>
    <property type="match status" value="1"/>
</dbReference>
<dbReference type="Pfam" id="PF01795">
    <property type="entry name" value="Methyltransf_5"/>
    <property type="match status" value="1"/>
</dbReference>
<dbReference type="GO" id="GO:0005737">
    <property type="term" value="C:cytoplasm"/>
    <property type="evidence" value="ECO:0007669"/>
    <property type="project" value="UniProtKB-SubCell"/>
</dbReference>
<evidence type="ECO:0000256" key="1">
    <source>
        <dbReference type="ARBA" id="ARBA00010396"/>
    </source>
</evidence>
<keyword evidence="2 7" id="KW-0963">Cytoplasm</keyword>
<feature type="binding site" evidence="7">
    <location>
        <position position="81"/>
    </location>
    <ligand>
        <name>S-adenosyl-L-methionine</name>
        <dbReference type="ChEBI" id="CHEBI:59789"/>
    </ligand>
</feature>
<evidence type="ECO:0000256" key="5">
    <source>
        <dbReference type="ARBA" id="ARBA00022679"/>
    </source>
</evidence>
<comment type="caution">
    <text evidence="8">The sequence shown here is derived from an EMBL/GenBank/DDBJ whole genome shotgun (WGS) entry which is preliminary data.</text>
</comment>
<accession>A0A395JLL2</accession>
<name>A0A395JLL2_9GAMM</name>
<dbReference type="InParanoid" id="A0A395JLL2"/>
<feature type="binding site" evidence="7">
    <location>
        <begin position="35"/>
        <end position="37"/>
    </location>
    <ligand>
        <name>S-adenosyl-L-methionine</name>
        <dbReference type="ChEBI" id="CHEBI:59789"/>
    </ligand>
</feature>
<dbReference type="PANTHER" id="PTHR11265:SF0">
    <property type="entry name" value="12S RRNA N4-METHYLCYTIDINE METHYLTRANSFERASE"/>
    <property type="match status" value="1"/>
</dbReference>
<evidence type="ECO:0000256" key="4">
    <source>
        <dbReference type="ARBA" id="ARBA00022603"/>
    </source>
</evidence>
<evidence type="ECO:0000256" key="3">
    <source>
        <dbReference type="ARBA" id="ARBA00022552"/>
    </source>
</evidence>
<comment type="subcellular location">
    <subcellularLocation>
        <location evidence="7">Cytoplasm</location>
    </subcellularLocation>
</comment>
<dbReference type="PIRSF" id="PIRSF004486">
    <property type="entry name" value="MraW"/>
    <property type="match status" value="1"/>
</dbReference>
<comment type="catalytic activity">
    <reaction evidence="7">
        <text>cytidine(1402) in 16S rRNA + S-adenosyl-L-methionine = N(4)-methylcytidine(1402) in 16S rRNA + S-adenosyl-L-homocysteine + H(+)</text>
        <dbReference type="Rhea" id="RHEA:42928"/>
        <dbReference type="Rhea" id="RHEA-COMP:10286"/>
        <dbReference type="Rhea" id="RHEA-COMP:10287"/>
        <dbReference type="ChEBI" id="CHEBI:15378"/>
        <dbReference type="ChEBI" id="CHEBI:57856"/>
        <dbReference type="ChEBI" id="CHEBI:59789"/>
        <dbReference type="ChEBI" id="CHEBI:74506"/>
        <dbReference type="ChEBI" id="CHEBI:82748"/>
        <dbReference type="EC" id="2.1.1.199"/>
    </reaction>
</comment>
<proteinExistence type="inferred from homology"/>
<dbReference type="EMBL" id="QNRT01000003">
    <property type="protein sequence ID" value="RBP49858.1"/>
    <property type="molecule type" value="Genomic_DNA"/>
</dbReference>
<dbReference type="Proteomes" id="UP000253083">
    <property type="component" value="Unassembled WGS sequence"/>
</dbReference>
<evidence type="ECO:0000256" key="2">
    <source>
        <dbReference type="ARBA" id="ARBA00022490"/>
    </source>
</evidence>